<dbReference type="SUPFAM" id="SSF46785">
    <property type="entry name" value="Winged helix' DNA-binding domain"/>
    <property type="match status" value="1"/>
</dbReference>
<evidence type="ECO:0000256" key="4">
    <source>
        <dbReference type="ARBA" id="ARBA00023163"/>
    </source>
</evidence>
<dbReference type="Pfam" id="PF03466">
    <property type="entry name" value="LysR_substrate"/>
    <property type="match status" value="1"/>
</dbReference>
<dbReference type="InterPro" id="IPR000847">
    <property type="entry name" value="LysR_HTH_N"/>
</dbReference>
<keyword evidence="4" id="KW-0804">Transcription</keyword>
<evidence type="ECO:0000256" key="1">
    <source>
        <dbReference type="ARBA" id="ARBA00009437"/>
    </source>
</evidence>
<dbReference type="InterPro" id="IPR036390">
    <property type="entry name" value="WH_DNA-bd_sf"/>
</dbReference>
<dbReference type="PANTHER" id="PTHR30537">
    <property type="entry name" value="HTH-TYPE TRANSCRIPTIONAL REGULATOR"/>
    <property type="match status" value="1"/>
</dbReference>
<dbReference type="FunFam" id="1.10.10.10:FF:000001">
    <property type="entry name" value="LysR family transcriptional regulator"/>
    <property type="match status" value="1"/>
</dbReference>
<comment type="similarity">
    <text evidence="1">Belongs to the LysR transcriptional regulatory family.</text>
</comment>
<evidence type="ECO:0000259" key="5">
    <source>
        <dbReference type="PROSITE" id="PS50931"/>
    </source>
</evidence>
<reference evidence="6" key="1">
    <citation type="submission" date="2018-06" db="EMBL/GenBank/DDBJ databases">
        <authorList>
            <person name="Zhirakovskaya E."/>
        </authorList>
    </citation>
    <scope>NUCLEOTIDE SEQUENCE</scope>
</reference>
<dbReference type="InterPro" id="IPR058163">
    <property type="entry name" value="LysR-type_TF_proteobact-type"/>
</dbReference>
<dbReference type="InterPro" id="IPR036388">
    <property type="entry name" value="WH-like_DNA-bd_sf"/>
</dbReference>
<feature type="domain" description="HTH lysR-type" evidence="5">
    <location>
        <begin position="1"/>
        <end position="58"/>
    </location>
</feature>
<dbReference type="Gene3D" id="1.10.10.10">
    <property type="entry name" value="Winged helix-like DNA-binding domain superfamily/Winged helix DNA-binding domain"/>
    <property type="match status" value="1"/>
</dbReference>
<sequence>MQISSLQMFIAVAQCGSFAEVARLHNKDASSISRAIGSLERQLNAKLFSRTTRKVELTAAGEVFFDQMEPLLLGFDEAQKLVRRDEHMEAGSSVSKGHIRLFTSSAMGQKIIVPLLAKFKKSFPALSIELVLGEGNVDLGEEKFDMAIISSQISTSKCISQKLGTSSSIICASPDYLKDCPPLRSPQNINLHKCLLQPSTWLQTEWKFFSRLGDASEQSERSVAPTGEIFISNDLARLKACIAGLGPSLFEDWMVKEQIENGELVNVFPFHRVSSGEIEGDIWLVFPRKIFLPEKTRLAIGFFKHHLEAG</sequence>
<keyword evidence="3" id="KW-0238">DNA-binding</keyword>
<accession>A0A3B0TW53</accession>
<name>A0A3B0TW53_9ZZZZ</name>
<dbReference type="PROSITE" id="PS50931">
    <property type="entry name" value="HTH_LYSR"/>
    <property type="match status" value="1"/>
</dbReference>
<dbReference type="AlphaFoldDB" id="A0A3B0TW53"/>
<dbReference type="SUPFAM" id="SSF53850">
    <property type="entry name" value="Periplasmic binding protein-like II"/>
    <property type="match status" value="1"/>
</dbReference>
<keyword evidence="2" id="KW-0805">Transcription regulation</keyword>
<dbReference type="GO" id="GO:0003700">
    <property type="term" value="F:DNA-binding transcription factor activity"/>
    <property type="evidence" value="ECO:0007669"/>
    <property type="project" value="InterPro"/>
</dbReference>
<evidence type="ECO:0000256" key="2">
    <source>
        <dbReference type="ARBA" id="ARBA00023015"/>
    </source>
</evidence>
<evidence type="ECO:0000256" key="3">
    <source>
        <dbReference type="ARBA" id="ARBA00023125"/>
    </source>
</evidence>
<gene>
    <name evidence="6" type="ORF">MNBD_ALPHA11-1001</name>
</gene>
<dbReference type="PANTHER" id="PTHR30537:SF5">
    <property type="entry name" value="HTH-TYPE TRANSCRIPTIONAL ACTIVATOR TTDR-RELATED"/>
    <property type="match status" value="1"/>
</dbReference>
<dbReference type="Pfam" id="PF00126">
    <property type="entry name" value="HTH_1"/>
    <property type="match status" value="1"/>
</dbReference>
<organism evidence="6">
    <name type="scientific">hydrothermal vent metagenome</name>
    <dbReference type="NCBI Taxonomy" id="652676"/>
    <lineage>
        <taxon>unclassified sequences</taxon>
        <taxon>metagenomes</taxon>
        <taxon>ecological metagenomes</taxon>
    </lineage>
</organism>
<proteinExistence type="inferred from homology"/>
<dbReference type="Gene3D" id="3.40.190.290">
    <property type="match status" value="1"/>
</dbReference>
<dbReference type="EMBL" id="UOEQ01000182">
    <property type="protein sequence ID" value="VAW18652.1"/>
    <property type="molecule type" value="Genomic_DNA"/>
</dbReference>
<protein>
    <recommendedName>
        <fullName evidence="5">HTH lysR-type domain-containing protein</fullName>
    </recommendedName>
</protein>
<dbReference type="GO" id="GO:0003677">
    <property type="term" value="F:DNA binding"/>
    <property type="evidence" value="ECO:0007669"/>
    <property type="project" value="UniProtKB-KW"/>
</dbReference>
<dbReference type="CDD" id="cd08422">
    <property type="entry name" value="PBP2_CrgA_like"/>
    <property type="match status" value="1"/>
</dbReference>
<dbReference type="InterPro" id="IPR005119">
    <property type="entry name" value="LysR_subst-bd"/>
</dbReference>
<evidence type="ECO:0000313" key="6">
    <source>
        <dbReference type="EMBL" id="VAW18652.1"/>
    </source>
</evidence>